<dbReference type="Proteomes" id="UP001209570">
    <property type="component" value="Unassembled WGS sequence"/>
</dbReference>
<evidence type="ECO:0000313" key="2">
    <source>
        <dbReference type="EMBL" id="KAJ0405440.1"/>
    </source>
</evidence>
<dbReference type="EMBL" id="JAKCXM010000045">
    <property type="protein sequence ID" value="KAJ0405440.1"/>
    <property type="molecule type" value="Genomic_DNA"/>
</dbReference>
<dbReference type="AlphaFoldDB" id="A0AAD5QB28"/>
<feature type="compositionally biased region" description="Low complexity" evidence="1">
    <location>
        <begin position="30"/>
        <end position="56"/>
    </location>
</feature>
<protein>
    <submittedName>
        <fullName evidence="2">Uncharacterized protein</fullName>
    </submittedName>
</protein>
<gene>
    <name evidence="2" type="ORF">P43SY_005059</name>
</gene>
<sequence>MLKSVPHVISSGLCGAALGFQHKLEEQRELQQQQQQQHMPAPLPMAVAVAVASSPPSRGPKKSAAAAADADANRKSYKCGRCGQPKVGHVCTMPELRNNWAQVDLEVTKGLKAARSNCLVVAVKAAWMPQHPDHV</sequence>
<evidence type="ECO:0000313" key="3">
    <source>
        <dbReference type="Proteomes" id="UP001209570"/>
    </source>
</evidence>
<proteinExistence type="predicted"/>
<reference evidence="2" key="1">
    <citation type="submission" date="2021-12" db="EMBL/GenBank/DDBJ databases">
        <title>Prjna785345.</title>
        <authorList>
            <person name="Rujirawat T."/>
            <person name="Krajaejun T."/>
        </authorList>
    </citation>
    <scope>NUCLEOTIDE SEQUENCE</scope>
    <source>
        <strain evidence="2">Pi057C3</strain>
    </source>
</reference>
<evidence type="ECO:0000256" key="1">
    <source>
        <dbReference type="SAM" id="MobiDB-lite"/>
    </source>
</evidence>
<organism evidence="2 3">
    <name type="scientific">Pythium insidiosum</name>
    <name type="common">Pythiosis disease agent</name>
    <dbReference type="NCBI Taxonomy" id="114742"/>
    <lineage>
        <taxon>Eukaryota</taxon>
        <taxon>Sar</taxon>
        <taxon>Stramenopiles</taxon>
        <taxon>Oomycota</taxon>
        <taxon>Peronosporomycetes</taxon>
        <taxon>Pythiales</taxon>
        <taxon>Pythiaceae</taxon>
        <taxon>Pythium</taxon>
    </lineage>
</organism>
<comment type="caution">
    <text evidence="2">The sequence shown here is derived from an EMBL/GenBank/DDBJ whole genome shotgun (WGS) entry which is preliminary data.</text>
</comment>
<keyword evidence="3" id="KW-1185">Reference proteome</keyword>
<feature type="region of interest" description="Disordered" evidence="1">
    <location>
        <begin position="27"/>
        <end position="76"/>
    </location>
</feature>
<name>A0AAD5QB28_PYTIN</name>
<accession>A0AAD5QB28</accession>